<accession>W2SMU1</accession>
<evidence type="ECO:0000313" key="2">
    <source>
        <dbReference type="Proteomes" id="UP000053676"/>
    </source>
</evidence>
<dbReference type="Proteomes" id="UP000053676">
    <property type="component" value="Unassembled WGS sequence"/>
</dbReference>
<evidence type="ECO:0000313" key="1">
    <source>
        <dbReference type="EMBL" id="ETN70032.1"/>
    </source>
</evidence>
<reference evidence="2" key="1">
    <citation type="journal article" date="2014" name="Nat. Genet.">
        <title>Genome of the human hookworm Necator americanus.</title>
        <authorList>
            <person name="Tang Y.T."/>
            <person name="Gao X."/>
            <person name="Rosa B.A."/>
            <person name="Abubucker S."/>
            <person name="Hallsworth-Pepin K."/>
            <person name="Martin J."/>
            <person name="Tyagi R."/>
            <person name="Heizer E."/>
            <person name="Zhang X."/>
            <person name="Bhonagiri-Palsikar V."/>
            <person name="Minx P."/>
            <person name="Warren W.C."/>
            <person name="Wang Q."/>
            <person name="Zhan B."/>
            <person name="Hotez P.J."/>
            <person name="Sternberg P.W."/>
            <person name="Dougall A."/>
            <person name="Gaze S.T."/>
            <person name="Mulvenna J."/>
            <person name="Sotillo J."/>
            <person name="Ranganathan S."/>
            <person name="Rabelo E.M."/>
            <person name="Wilson R.K."/>
            <person name="Felgner P.L."/>
            <person name="Bethony J."/>
            <person name="Hawdon J.M."/>
            <person name="Gasser R.B."/>
            <person name="Loukas A."/>
            <person name="Mitreva M."/>
        </authorList>
    </citation>
    <scope>NUCLEOTIDE SEQUENCE [LARGE SCALE GENOMIC DNA]</scope>
</reference>
<gene>
    <name evidence="1" type="ORF">NECAME_00980</name>
</gene>
<name>W2SMU1_NECAM</name>
<dbReference type="EMBL" id="KI669015">
    <property type="protein sequence ID" value="ETN70032.1"/>
    <property type="molecule type" value="Genomic_DNA"/>
</dbReference>
<organism evidence="1 2">
    <name type="scientific">Necator americanus</name>
    <name type="common">Human hookworm</name>
    <dbReference type="NCBI Taxonomy" id="51031"/>
    <lineage>
        <taxon>Eukaryota</taxon>
        <taxon>Metazoa</taxon>
        <taxon>Ecdysozoa</taxon>
        <taxon>Nematoda</taxon>
        <taxon>Chromadorea</taxon>
        <taxon>Rhabditida</taxon>
        <taxon>Rhabditina</taxon>
        <taxon>Rhabditomorpha</taxon>
        <taxon>Strongyloidea</taxon>
        <taxon>Ancylostomatidae</taxon>
        <taxon>Bunostominae</taxon>
        <taxon>Necator</taxon>
    </lineage>
</organism>
<keyword evidence="2" id="KW-1185">Reference proteome</keyword>
<protein>
    <submittedName>
        <fullName evidence="1">Uncharacterized protein</fullName>
    </submittedName>
</protein>
<sequence>MFIHSTLSARSTASKFWRVEVDVTATAGLYIQAARVSEKVRTVPMLIARVERSLAASNHSLVVVSVCDASIVMHVSMNVRALMRRRWWWSAERPSVHLGRTGICGPHRYNKRVVVTESNRVKRGVLAEAEPSAPLAARPSRRWHGANEPRRVSFARAVVSAVSVAPMLSPPPRFSAVFFALQI</sequence>
<dbReference type="KEGG" id="nai:NECAME_00980"/>
<proteinExistence type="predicted"/>
<dbReference type="AlphaFoldDB" id="W2SMU1"/>